<dbReference type="Gramene" id="OIT31931">
    <property type="protein sequence ID" value="OIT31931"/>
    <property type="gene ID" value="A4A49_53562"/>
</dbReference>
<keyword evidence="1" id="KW-0812">Transmembrane</keyword>
<dbReference type="InterPro" id="IPR025520">
    <property type="entry name" value="DUF4408"/>
</dbReference>
<evidence type="ECO:0000256" key="1">
    <source>
        <dbReference type="SAM" id="Phobius"/>
    </source>
</evidence>
<evidence type="ECO:0000259" key="2">
    <source>
        <dbReference type="Pfam" id="PF14364"/>
    </source>
</evidence>
<reference evidence="3" key="1">
    <citation type="submission" date="2016-11" db="EMBL/GenBank/DDBJ databases">
        <title>The genome of Nicotiana attenuata.</title>
        <authorList>
            <person name="Xu S."/>
            <person name="Brockmoeller T."/>
            <person name="Gaquerel E."/>
            <person name="Navarro A."/>
            <person name="Kuhl H."/>
            <person name="Gase K."/>
            <person name="Ling Z."/>
            <person name="Zhou W."/>
            <person name="Kreitzer C."/>
            <person name="Stanke M."/>
            <person name="Tang H."/>
            <person name="Lyons E."/>
            <person name="Pandey P."/>
            <person name="Pandey S.P."/>
            <person name="Timmermann B."/>
            <person name="Baldwin I.T."/>
        </authorList>
    </citation>
    <scope>NUCLEOTIDE SEQUENCE [LARGE SCALE GENOMIC DNA]</scope>
    <source>
        <strain evidence="3">UT</strain>
    </source>
</reference>
<sequence length="147" mass="16129">MAPSTNSLILSLKVVLISIGAVSLAMVLKASIPRVFNEFPTIWSAVIAWLKPLFLFIFINDLIAITQSELHSVKSEVKEVFEAVAPVQVNKFFTKVFEVKLVVVNGSRAVNVNPVDEDAKDEPVDSDAIMISKSVVAPLQEAETKIY</sequence>
<keyword evidence="1" id="KW-1133">Transmembrane helix</keyword>
<comment type="caution">
    <text evidence="3">The sequence shown here is derived from an EMBL/GenBank/DDBJ whole genome shotgun (WGS) entry which is preliminary data.</text>
</comment>
<dbReference type="Pfam" id="PF14364">
    <property type="entry name" value="DUF4408"/>
    <property type="match status" value="1"/>
</dbReference>
<dbReference type="Proteomes" id="UP000187609">
    <property type="component" value="Unassembled WGS sequence"/>
</dbReference>
<keyword evidence="4" id="KW-1185">Reference proteome</keyword>
<organism evidence="3 4">
    <name type="scientific">Nicotiana attenuata</name>
    <name type="common">Coyote tobacco</name>
    <dbReference type="NCBI Taxonomy" id="49451"/>
    <lineage>
        <taxon>Eukaryota</taxon>
        <taxon>Viridiplantae</taxon>
        <taxon>Streptophyta</taxon>
        <taxon>Embryophyta</taxon>
        <taxon>Tracheophyta</taxon>
        <taxon>Spermatophyta</taxon>
        <taxon>Magnoliopsida</taxon>
        <taxon>eudicotyledons</taxon>
        <taxon>Gunneridae</taxon>
        <taxon>Pentapetalae</taxon>
        <taxon>asterids</taxon>
        <taxon>lamiids</taxon>
        <taxon>Solanales</taxon>
        <taxon>Solanaceae</taxon>
        <taxon>Nicotianoideae</taxon>
        <taxon>Nicotianeae</taxon>
        <taxon>Nicotiana</taxon>
    </lineage>
</organism>
<keyword evidence="1" id="KW-0472">Membrane</keyword>
<proteinExistence type="predicted"/>
<evidence type="ECO:0000313" key="3">
    <source>
        <dbReference type="EMBL" id="OIT31931.1"/>
    </source>
</evidence>
<feature type="domain" description="DUF4408" evidence="2">
    <location>
        <begin position="40"/>
        <end position="60"/>
    </location>
</feature>
<accession>A0A314KR56</accession>
<dbReference type="AlphaFoldDB" id="A0A314KR56"/>
<dbReference type="EMBL" id="MJEQ01001169">
    <property type="protein sequence ID" value="OIT31931.1"/>
    <property type="molecule type" value="Genomic_DNA"/>
</dbReference>
<gene>
    <name evidence="3" type="ORF">A4A49_53562</name>
</gene>
<feature type="transmembrane region" description="Helical" evidence="1">
    <location>
        <begin position="40"/>
        <end position="59"/>
    </location>
</feature>
<feature type="transmembrane region" description="Helical" evidence="1">
    <location>
        <begin position="6"/>
        <end position="28"/>
    </location>
</feature>
<evidence type="ECO:0000313" key="4">
    <source>
        <dbReference type="Proteomes" id="UP000187609"/>
    </source>
</evidence>
<protein>
    <recommendedName>
        <fullName evidence="2">DUF4408 domain-containing protein</fullName>
    </recommendedName>
</protein>
<name>A0A314KR56_NICAT</name>